<dbReference type="Proteomes" id="UP001469553">
    <property type="component" value="Unassembled WGS sequence"/>
</dbReference>
<gene>
    <name evidence="1" type="ORF">AMECASPLE_036311</name>
</gene>
<dbReference type="EMBL" id="JAHRIP010080941">
    <property type="protein sequence ID" value="MEQ2312913.1"/>
    <property type="molecule type" value="Genomic_DNA"/>
</dbReference>
<reference evidence="1 2" key="1">
    <citation type="submission" date="2021-06" db="EMBL/GenBank/DDBJ databases">
        <authorList>
            <person name="Palmer J.M."/>
        </authorList>
    </citation>
    <scope>NUCLEOTIDE SEQUENCE [LARGE SCALE GENOMIC DNA]</scope>
    <source>
        <strain evidence="1 2">AS_MEX2019</strain>
        <tissue evidence="1">Muscle</tissue>
    </source>
</reference>
<accession>A0ABV1A2Z0</accession>
<sequence length="104" mass="11513">MEYKKVELSALQCLSVCLCGDFKSKPLSSCNFQPWLKTSQSLRPPPSESCSSSSNSQVTFNFLKPNQTQQQSHSSPWLHIILPHQNSPPSTCLSACGSKQLNEL</sequence>
<evidence type="ECO:0000313" key="1">
    <source>
        <dbReference type="EMBL" id="MEQ2312913.1"/>
    </source>
</evidence>
<protein>
    <submittedName>
        <fullName evidence="1">Uncharacterized protein</fullName>
    </submittedName>
</protein>
<proteinExistence type="predicted"/>
<comment type="caution">
    <text evidence="1">The sequence shown here is derived from an EMBL/GenBank/DDBJ whole genome shotgun (WGS) entry which is preliminary data.</text>
</comment>
<name>A0ABV1A2Z0_9TELE</name>
<organism evidence="1 2">
    <name type="scientific">Ameca splendens</name>
    <dbReference type="NCBI Taxonomy" id="208324"/>
    <lineage>
        <taxon>Eukaryota</taxon>
        <taxon>Metazoa</taxon>
        <taxon>Chordata</taxon>
        <taxon>Craniata</taxon>
        <taxon>Vertebrata</taxon>
        <taxon>Euteleostomi</taxon>
        <taxon>Actinopterygii</taxon>
        <taxon>Neopterygii</taxon>
        <taxon>Teleostei</taxon>
        <taxon>Neoteleostei</taxon>
        <taxon>Acanthomorphata</taxon>
        <taxon>Ovalentaria</taxon>
        <taxon>Atherinomorphae</taxon>
        <taxon>Cyprinodontiformes</taxon>
        <taxon>Goodeidae</taxon>
        <taxon>Ameca</taxon>
    </lineage>
</organism>
<evidence type="ECO:0000313" key="2">
    <source>
        <dbReference type="Proteomes" id="UP001469553"/>
    </source>
</evidence>
<keyword evidence="2" id="KW-1185">Reference proteome</keyword>